<proteinExistence type="predicted"/>
<gene>
    <name evidence="3" type="ORF">S03H2_15519</name>
</gene>
<name>X1EN34_9ZZZZ</name>
<dbReference type="EMBL" id="BARU01007897">
    <property type="protein sequence ID" value="GAH33952.1"/>
    <property type="molecule type" value="Genomic_DNA"/>
</dbReference>
<feature type="domain" description="Nudix hydrolase" evidence="2">
    <location>
        <begin position="22"/>
        <end position="112"/>
    </location>
</feature>
<dbReference type="CDD" id="cd18873">
    <property type="entry name" value="NUDIX_NadM_like"/>
    <property type="match status" value="1"/>
</dbReference>
<dbReference type="InterPro" id="IPR000086">
    <property type="entry name" value="NUDIX_hydrolase_dom"/>
</dbReference>
<dbReference type="InterPro" id="IPR020476">
    <property type="entry name" value="Nudix_hydrolase"/>
</dbReference>
<feature type="non-terminal residue" evidence="3">
    <location>
        <position position="112"/>
    </location>
</feature>
<reference evidence="3" key="1">
    <citation type="journal article" date="2014" name="Front. Microbiol.">
        <title>High frequency of phylogenetically diverse reductive dehalogenase-homologous genes in deep subseafloor sedimentary metagenomes.</title>
        <authorList>
            <person name="Kawai M."/>
            <person name="Futagami T."/>
            <person name="Toyoda A."/>
            <person name="Takaki Y."/>
            <person name="Nishi S."/>
            <person name="Hori S."/>
            <person name="Arai W."/>
            <person name="Tsubouchi T."/>
            <person name="Morono Y."/>
            <person name="Uchiyama I."/>
            <person name="Ito T."/>
            <person name="Fujiyama A."/>
            <person name="Inagaki F."/>
            <person name="Takami H."/>
        </authorList>
    </citation>
    <scope>NUCLEOTIDE SEQUENCE</scope>
    <source>
        <strain evidence="3">Expedition CK06-06</strain>
    </source>
</reference>
<keyword evidence="1" id="KW-0378">Hydrolase</keyword>
<dbReference type="PANTHER" id="PTHR43736:SF1">
    <property type="entry name" value="DIHYDRONEOPTERIN TRIPHOSPHATE DIPHOSPHATASE"/>
    <property type="match status" value="1"/>
</dbReference>
<dbReference type="InterPro" id="IPR020084">
    <property type="entry name" value="NUDIX_hydrolase_CS"/>
</dbReference>
<organism evidence="3">
    <name type="scientific">marine sediment metagenome</name>
    <dbReference type="NCBI Taxonomy" id="412755"/>
    <lineage>
        <taxon>unclassified sequences</taxon>
        <taxon>metagenomes</taxon>
        <taxon>ecological metagenomes</taxon>
    </lineage>
</organism>
<dbReference type="GO" id="GO:0016787">
    <property type="term" value="F:hydrolase activity"/>
    <property type="evidence" value="ECO:0007669"/>
    <property type="project" value="UniProtKB-KW"/>
</dbReference>
<dbReference type="Gene3D" id="3.90.79.10">
    <property type="entry name" value="Nucleoside Triphosphate Pyrophosphohydrolase"/>
    <property type="match status" value="1"/>
</dbReference>
<dbReference type="PROSITE" id="PS51462">
    <property type="entry name" value="NUDIX"/>
    <property type="match status" value="1"/>
</dbReference>
<dbReference type="InterPro" id="IPR015797">
    <property type="entry name" value="NUDIX_hydrolase-like_dom_sf"/>
</dbReference>
<comment type="caution">
    <text evidence="3">The sequence shown here is derived from an EMBL/GenBank/DDBJ whole genome shotgun (WGS) entry which is preliminary data.</text>
</comment>
<protein>
    <recommendedName>
        <fullName evidence="2">Nudix hydrolase domain-containing protein</fullName>
    </recommendedName>
</protein>
<accession>X1EN34</accession>
<dbReference type="PANTHER" id="PTHR43736">
    <property type="entry name" value="ADP-RIBOSE PYROPHOSPHATASE"/>
    <property type="match status" value="1"/>
</dbReference>
<evidence type="ECO:0000256" key="1">
    <source>
        <dbReference type="ARBA" id="ARBA00022801"/>
    </source>
</evidence>
<sequence length="112" mass="12650">MSRIEEEKRLACPACQWVCYENPIPSSAALVRNKKDEVLLVKRGHEPGKGKWALPSGFIEIDETPEKACLRELREETGLKGEIMRLVGVYSQKSLLYRNVLIIGYEVEACGN</sequence>
<evidence type="ECO:0000313" key="3">
    <source>
        <dbReference type="EMBL" id="GAH33952.1"/>
    </source>
</evidence>
<dbReference type="AlphaFoldDB" id="X1EN34"/>
<dbReference type="Pfam" id="PF00293">
    <property type="entry name" value="NUDIX"/>
    <property type="match status" value="1"/>
</dbReference>
<evidence type="ECO:0000259" key="2">
    <source>
        <dbReference type="PROSITE" id="PS51462"/>
    </source>
</evidence>
<dbReference type="SUPFAM" id="SSF55811">
    <property type="entry name" value="Nudix"/>
    <property type="match status" value="1"/>
</dbReference>
<dbReference type="PROSITE" id="PS00893">
    <property type="entry name" value="NUDIX_BOX"/>
    <property type="match status" value="1"/>
</dbReference>
<dbReference type="PRINTS" id="PR00502">
    <property type="entry name" value="NUDIXFAMILY"/>
</dbReference>